<dbReference type="Proteomes" id="UP000807306">
    <property type="component" value="Unassembled WGS sequence"/>
</dbReference>
<evidence type="ECO:0000256" key="1">
    <source>
        <dbReference type="SAM" id="MobiDB-lite"/>
    </source>
</evidence>
<feature type="compositionally biased region" description="Low complexity" evidence="1">
    <location>
        <begin position="278"/>
        <end position="287"/>
    </location>
</feature>
<dbReference type="OrthoDB" id="3267813at2759"/>
<dbReference type="EMBL" id="MU157900">
    <property type="protein sequence ID" value="KAF9524374.1"/>
    <property type="molecule type" value="Genomic_DNA"/>
</dbReference>
<feature type="region of interest" description="Disordered" evidence="1">
    <location>
        <begin position="114"/>
        <end position="135"/>
    </location>
</feature>
<evidence type="ECO:0000256" key="2">
    <source>
        <dbReference type="SAM" id="Phobius"/>
    </source>
</evidence>
<dbReference type="AlphaFoldDB" id="A0A9P6JL50"/>
<keyword evidence="2" id="KW-0812">Transmembrane</keyword>
<comment type="caution">
    <text evidence="3">The sequence shown here is derived from an EMBL/GenBank/DDBJ whole genome shotgun (WGS) entry which is preliminary data.</text>
</comment>
<feature type="region of interest" description="Disordered" evidence="1">
    <location>
        <begin position="189"/>
        <end position="228"/>
    </location>
</feature>
<name>A0A9P6JL50_9AGAR</name>
<organism evidence="3 4">
    <name type="scientific">Crepidotus variabilis</name>
    <dbReference type="NCBI Taxonomy" id="179855"/>
    <lineage>
        <taxon>Eukaryota</taxon>
        <taxon>Fungi</taxon>
        <taxon>Dikarya</taxon>
        <taxon>Basidiomycota</taxon>
        <taxon>Agaricomycotina</taxon>
        <taxon>Agaricomycetes</taxon>
        <taxon>Agaricomycetidae</taxon>
        <taxon>Agaricales</taxon>
        <taxon>Agaricineae</taxon>
        <taxon>Crepidotaceae</taxon>
        <taxon>Crepidotus</taxon>
    </lineage>
</organism>
<feature type="compositionally biased region" description="Polar residues" evidence="1">
    <location>
        <begin position="114"/>
        <end position="124"/>
    </location>
</feature>
<evidence type="ECO:0000313" key="4">
    <source>
        <dbReference type="Proteomes" id="UP000807306"/>
    </source>
</evidence>
<feature type="region of interest" description="Disordered" evidence="1">
    <location>
        <begin position="244"/>
        <end position="294"/>
    </location>
</feature>
<keyword evidence="4" id="KW-1185">Reference proteome</keyword>
<keyword evidence="2" id="KW-1133">Transmembrane helix</keyword>
<gene>
    <name evidence="3" type="ORF">CPB83DRAFT_616692</name>
</gene>
<sequence length="397" mass="42705">MMDPVQIIQCGHNRLFLDDISKSKVQGYASFSPSISSLRSNYNRSPNYLGIIPGGQSFEIPQSNISKQGGINWQPSLQSSTTLILVAGDARGNGTGGSVLYTVSTGAAFDKSCLNENSPSSTPGNPAGSYPTASGGGGGGHVRLNVGATIAAILGSVTVLVICAIILWRWRRKLNRWQGLRAVLLDRVDDDDDDDGEEQWKKARKQPQVQEPLHHYSPEPFRFSHQLPGSDDERTALMYSEHEDRRFMSPSNSLDGALSPRSSSAGTNSQGGIYQAISGGLTSSGESSGRRKGLPRTPALALVNVIQHDDAVPPLSPLKELIALTTVELPPAYTALKRLQTRQAGAVSSSSGRGGSYEMGGSSGGSEIVRMDRRDDQRFRTFSRQFSYCTAQIISIM</sequence>
<reference evidence="3" key="1">
    <citation type="submission" date="2020-11" db="EMBL/GenBank/DDBJ databases">
        <authorList>
            <consortium name="DOE Joint Genome Institute"/>
            <person name="Ahrendt S."/>
            <person name="Riley R."/>
            <person name="Andreopoulos W."/>
            <person name="Labutti K."/>
            <person name="Pangilinan J."/>
            <person name="Ruiz-Duenas F.J."/>
            <person name="Barrasa J.M."/>
            <person name="Sanchez-Garcia M."/>
            <person name="Camarero S."/>
            <person name="Miyauchi S."/>
            <person name="Serrano A."/>
            <person name="Linde D."/>
            <person name="Babiker R."/>
            <person name="Drula E."/>
            <person name="Ayuso-Fernandez I."/>
            <person name="Pacheco R."/>
            <person name="Padilla G."/>
            <person name="Ferreira P."/>
            <person name="Barriuso J."/>
            <person name="Kellner H."/>
            <person name="Castanera R."/>
            <person name="Alfaro M."/>
            <person name="Ramirez L."/>
            <person name="Pisabarro A.G."/>
            <person name="Kuo A."/>
            <person name="Tritt A."/>
            <person name="Lipzen A."/>
            <person name="He G."/>
            <person name="Yan M."/>
            <person name="Ng V."/>
            <person name="Cullen D."/>
            <person name="Martin F."/>
            <person name="Rosso M.-N."/>
            <person name="Henrissat B."/>
            <person name="Hibbett D."/>
            <person name="Martinez A.T."/>
            <person name="Grigoriev I.V."/>
        </authorList>
    </citation>
    <scope>NUCLEOTIDE SEQUENCE</scope>
    <source>
        <strain evidence="3">CBS 506.95</strain>
    </source>
</reference>
<feature type="transmembrane region" description="Helical" evidence="2">
    <location>
        <begin position="146"/>
        <end position="168"/>
    </location>
</feature>
<protein>
    <submittedName>
        <fullName evidence="3">Uncharacterized protein</fullName>
    </submittedName>
</protein>
<feature type="compositionally biased region" description="Polar residues" evidence="1">
    <location>
        <begin position="249"/>
        <end position="272"/>
    </location>
</feature>
<accession>A0A9P6JL50</accession>
<keyword evidence="2" id="KW-0472">Membrane</keyword>
<proteinExistence type="predicted"/>
<evidence type="ECO:0000313" key="3">
    <source>
        <dbReference type="EMBL" id="KAF9524374.1"/>
    </source>
</evidence>
<feature type="region of interest" description="Disordered" evidence="1">
    <location>
        <begin position="345"/>
        <end position="368"/>
    </location>
</feature>
<feature type="compositionally biased region" description="Gly residues" evidence="1">
    <location>
        <begin position="352"/>
        <end position="364"/>
    </location>
</feature>